<dbReference type="AlphaFoldDB" id="A0A143Z879"/>
<accession>A0A143Z879</accession>
<dbReference type="RefSeq" id="WP_068624808.1">
    <property type="nucleotide sequence ID" value="NZ_FJNB01000031.1"/>
</dbReference>
<dbReference type="Proteomes" id="UP000199280">
    <property type="component" value="Unassembled WGS sequence"/>
</dbReference>
<keyword evidence="5" id="KW-1185">Reference proteome</keyword>
<name>A0A143Z879_9LACT</name>
<dbReference type="EMBL" id="FJNB01000031">
    <property type="protein sequence ID" value="CZR09961.1"/>
    <property type="molecule type" value="Genomic_DNA"/>
</dbReference>
<dbReference type="Proteomes" id="UP000076878">
    <property type="component" value="Unassembled WGS sequence"/>
</dbReference>
<keyword evidence="1" id="KW-0472">Membrane</keyword>
<feature type="transmembrane region" description="Helical" evidence="1">
    <location>
        <begin position="42"/>
        <end position="67"/>
    </location>
</feature>
<dbReference type="EMBL" id="FNYT01000034">
    <property type="protein sequence ID" value="SEJ87916.1"/>
    <property type="molecule type" value="Genomic_DNA"/>
</dbReference>
<evidence type="ECO:0000313" key="5">
    <source>
        <dbReference type="Proteomes" id="UP000199280"/>
    </source>
</evidence>
<proteinExistence type="predicted"/>
<keyword evidence="1" id="KW-0812">Transmembrane</keyword>
<protein>
    <submittedName>
        <fullName evidence="2">Uncharacterized protein</fullName>
    </submittedName>
</protein>
<reference evidence="3 5" key="2">
    <citation type="submission" date="2016-10" db="EMBL/GenBank/DDBJ databases">
        <authorList>
            <person name="Varghese N."/>
            <person name="Submissions S."/>
        </authorList>
    </citation>
    <scope>NUCLEOTIDE SEQUENCE [LARGE SCALE GENOMIC DNA]</scope>
    <source>
        <strain evidence="3 5">DSM 22150</strain>
    </source>
</reference>
<evidence type="ECO:0000313" key="4">
    <source>
        <dbReference type="Proteomes" id="UP000076878"/>
    </source>
</evidence>
<evidence type="ECO:0000313" key="3">
    <source>
        <dbReference type="EMBL" id="SEJ87916.1"/>
    </source>
</evidence>
<evidence type="ECO:0000256" key="1">
    <source>
        <dbReference type="SAM" id="Phobius"/>
    </source>
</evidence>
<keyword evidence="1" id="KW-1133">Transmembrane helix</keyword>
<evidence type="ECO:0000313" key="2">
    <source>
        <dbReference type="EMBL" id="CZR09961.1"/>
    </source>
</evidence>
<reference evidence="2 4" key="1">
    <citation type="submission" date="2016-02" db="EMBL/GenBank/DDBJ databases">
        <authorList>
            <person name="Wen L."/>
            <person name="He K."/>
            <person name="Yang H."/>
        </authorList>
    </citation>
    <scope>NUCLEOTIDE SEQUENCE [LARGE SCALE GENOMIC DNA]</scope>
    <source>
        <strain evidence="2">Trichococcus_R210</strain>
    </source>
</reference>
<sequence>MEKTIENIMDIRGKIYSLTFISFLVGTLQFVIGRIVVESASIMAIMWTGTASVAVAVFVGLVCFGLVPSRKKPTV</sequence>
<organism evidence="2 4">
    <name type="scientific">Trichococcus ilyis</name>
    <dbReference type="NCBI Taxonomy" id="640938"/>
    <lineage>
        <taxon>Bacteria</taxon>
        <taxon>Bacillati</taxon>
        <taxon>Bacillota</taxon>
        <taxon>Bacilli</taxon>
        <taxon>Lactobacillales</taxon>
        <taxon>Carnobacteriaceae</taxon>
        <taxon>Trichococcus</taxon>
    </lineage>
</organism>
<feature type="transmembrane region" description="Helical" evidence="1">
    <location>
        <begin position="15"/>
        <end position="36"/>
    </location>
</feature>
<gene>
    <name evidence="3" type="ORF">SAMN05216375_1345</name>
    <name evidence="2" type="ORF">TR210_2830</name>
</gene>